<protein>
    <recommendedName>
        <fullName evidence="1">DUF7282 domain-containing protein</fullName>
    </recommendedName>
</protein>
<dbReference type="KEGG" id="haxz:M0R88_17120"/>
<organism evidence="2 3">
    <name type="scientific">Halorussus gelatinilyticus</name>
    <dbReference type="NCBI Taxonomy" id="2937524"/>
    <lineage>
        <taxon>Archaea</taxon>
        <taxon>Methanobacteriati</taxon>
        <taxon>Methanobacteriota</taxon>
        <taxon>Stenosarchaea group</taxon>
        <taxon>Halobacteria</taxon>
        <taxon>Halobacteriales</taxon>
        <taxon>Haladaptataceae</taxon>
        <taxon>Halorussus</taxon>
    </lineage>
</organism>
<name>A0A8U0IHS1_9EURY</name>
<accession>A0A8U0IHS1</accession>
<evidence type="ECO:0000313" key="2">
    <source>
        <dbReference type="EMBL" id="UPW00221.1"/>
    </source>
</evidence>
<proteinExistence type="predicted"/>
<dbReference type="RefSeq" id="WP_248654635.1">
    <property type="nucleotide sequence ID" value="NZ_CP096658.1"/>
</dbReference>
<feature type="domain" description="DUF7282" evidence="1">
    <location>
        <begin position="90"/>
        <end position="201"/>
    </location>
</feature>
<keyword evidence="3" id="KW-1185">Reference proteome</keyword>
<sequence>MTRKTVVLAIAALMVVGTSAALAVGSGPAATDEAPLAQETETTTAANETVETTADETTMEETTMQETTTAEGQVGAESARITFLNQTAGYTFTNGEPNTTSVLIERVVVPEGGFLVVHQAQNATGEYATEGQVEVGSVVGNSTYLEPGVHSNVVVELNGTVNNSQTLVAMAHQDTNDNRQYEFPEADGPYTQNGSAVIDTGYVIIEYDATDLTFGDDGNQTTTEA</sequence>
<dbReference type="GeneID" id="72191613"/>
<dbReference type="EMBL" id="CP096658">
    <property type="protein sequence ID" value="UPW00221.1"/>
    <property type="molecule type" value="Genomic_DNA"/>
</dbReference>
<gene>
    <name evidence="2" type="ORF">M0R88_17120</name>
</gene>
<evidence type="ECO:0000313" key="3">
    <source>
        <dbReference type="Proteomes" id="UP000830434"/>
    </source>
</evidence>
<reference evidence="2" key="1">
    <citation type="submission" date="2022-04" db="EMBL/GenBank/DDBJ databases">
        <title>Diverse halophilic archaea isolated from saline environments.</title>
        <authorList>
            <person name="Cui H.-L."/>
        </authorList>
    </citation>
    <scope>NUCLEOTIDE SEQUENCE</scope>
    <source>
        <strain evidence="2">XZYJT40</strain>
    </source>
</reference>
<evidence type="ECO:0000259" key="1">
    <source>
        <dbReference type="Pfam" id="PF23951"/>
    </source>
</evidence>
<dbReference type="AlphaFoldDB" id="A0A8U0IHS1"/>
<dbReference type="InterPro" id="IPR055706">
    <property type="entry name" value="Slg1/2_DUF7282"/>
</dbReference>
<dbReference type="Proteomes" id="UP000830434">
    <property type="component" value="Chromosome"/>
</dbReference>
<dbReference type="Pfam" id="PF23951">
    <property type="entry name" value="DUF7282"/>
    <property type="match status" value="1"/>
</dbReference>